<feature type="transmembrane region" description="Helical" evidence="5">
    <location>
        <begin position="119"/>
        <end position="140"/>
    </location>
</feature>
<dbReference type="PROSITE" id="PS00216">
    <property type="entry name" value="SUGAR_TRANSPORT_1"/>
    <property type="match status" value="1"/>
</dbReference>
<evidence type="ECO:0000313" key="7">
    <source>
        <dbReference type="EMBL" id="QFZ17837.1"/>
    </source>
</evidence>
<dbReference type="OrthoDB" id="7375466at2"/>
<feature type="transmembrane region" description="Helical" evidence="5">
    <location>
        <begin position="275"/>
        <end position="300"/>
    </location>
</feature>
<proteinExistence type="predicted"/>
<comment type="subcellular location">
    <subcellularLocation>
        <location evidence="1">Cell membrane</location>
        <topology evidence="1">Multi-pass membrane protein</topology>
    </subcellularLocation>
</comment>
<dbReference type="InterPro" id="IPR005829">
    <property type="entry name" value="Sugar_transporter_CS"/>
</dbReference>
<evidence type="ECO:0000313" key="8">
    <source>
        <dbReference type="Proteomes" id="UP000325787"/>
    </source>
</evidence>
<evidence type="ECO:0000256" key="5">
    <source>
        <dbReference type="SAM" id="Phobius"/>
    </source>
</evidence>
<evidence type="ECO:0000256" key="1">
    <source>
        <dbReference type="ARBA" id="ARBA00004651"/>
    </source>
</evidence>
<feature type="transmembrane region" description="Helical" evidence="5">
    <location>
        <begin position="209"/>
        <end position="228"/>
    </location>
</feature>
<feature type="transmembrane region" description="Helical" evidence="5">
    <location>
        <begin position="234"/>
        <end position="255"/>
    </location>
</feature>
<feature type="transmembrane region" description="Helical" evidence="5">
    <location>
        <begin position="21"/>
        <end position="38"/>
    </location>
</feature>
<evidence type="ECO:0000256" key="3">
    <source>
        <dbReference type="ARBA" id="ARBA00022989"/>
    </source>
</evidence>
<dbReference type="InterPro" id="IPR020846">
    <property type="entry name" value="MFS_dom"/>
</dbReference>
<keyword evidence="8" id="KW-1185">Reference proteome</keyword>
<protein>
    <submittedName>
        <fullName evidence="7">MFS transporter</fullName>
    </submittedName>
</protein>
<accession>A0A5Q0GUT4</accession>
<keyword evidence="3 5" id="KW-1133">Transmembrane helix</keyword>
<dbReference type="RefSeq" id="WP_084717040.1">
    <property type="nucleotide sequence ID" value="NZ_CP034550.1"/>
</dbReference>
<dbReference type="PANTHER" id="PTHR42718">
    <property type="entry name" value="MAJOR FACILITATOR SUPERFAMILY MULTIDRUG TRANSPORTER MFSC"/>
    <property type="match status" value="1"/>
</dbReference>
<feature type="transmembrane region" description="Helical" evidence="5">
    <location>
        <begin position="92"/>
        <end position="113"/>
    </location>
</feature>
<name>A0A5Q0GUT4_SACSY</name>
<dbReference type="GO" id="GO:0022857">
    <property type="term" value="F:transmembrane transporter activity"/>
    <property type="evidence" value="ECO:0007669"/>
    <property type="project" value="InterPro"/>
</dbReference>
<feature type="transmembrane region" description="Helical" evidence="5">
    <location>
        <begin position="415"/>
        <end position="434"/>
    </location>
</feature>
<feature type="transmembrane region" description="Helical" evidence="5">
    <location>
        <begin position="178"/>
        <end position="197"/>
    </location>
</feature>
<dbReference type="Pfam" id="PF07690">
    <property type="entry name" value="MFS_1"/>
    <property type="match status" value="1"/>
</dbReference>
<feature type="transmembrane region" description="Helical" evidence="5">
    <location>
        <begin position="370"/>
        <end position="394"/>
    </location>
</feature>
<organism evidence="7 8">
    <name type="scientific">Saccharothrix syringae</name>
    <name type="common">Nocardiopsis syringae</name>
    <dbReference type="NCBI Taxonomy" id="103733"/>
    <lineage>
        <taxon>Bacteria</taxon>
        <taxon>Bacillati</taxon>
        <taxon>Actinomycetota</taxon>
        <taxon>Actinomycetes</taxon>
        <taxon>Pseudonocardiales</taxon>
        <taxon>Pseudonocardiaceae</taxon>
        <taxon>Saccharothrix</taxon>
    </lineage>
</organism>
<dbReference type="Gene3D" id="1.20.1720.10">
    <property type="entry name" value="Multidrug resistance protein D"/>
    <property type="match status" value="1"/>
</dbReference>
<dbReference type="CDD" id="cd17321">
    <property type="entry name" value="MFS_MMR_MDR_like"/>
    <property type="match status" value="1"/>
</dbReference>
<keyword evidence="4 5" id="KW-0472">Membrane</keyword>
<evidence type="ECO:0000256" key="4">
    <source>
        <dbReference type="ARBA" id="ARBA00023136"/>
    </source>
</evidence>
<dbReference type="PANTHER" id="PTHR42718:SF49">
    <property type="entry name" value="EXPORT PROTEIN"/>
    <property type="match status" value="1"/>
</dbReference>
<evidence type="ECO:0000259" key="6">
    <source>
        <dbReference type="PROSITE" id="PS50850"/>
    </source>
</evidence>
<feature type="transmembrane region" description="Helical" evidence="5">
    <location>
        <begin position="147"/>
        <end position="166"/>
    </location>
</feature>
<dbReference type="Proteomes" id="UP000325787">
    <property type="component" value="Chromosome"/>
</dbReference>
<gene>
    <name evidence="7" type="ORF">EKG83_10395</name>
</gene>
<feature type="transmembrane region" description="Helical" evidence="5">
    <location>
        <begin position="490"/>
        <end position="508"/>
    </location>
</feature>
<dbReference type="InterPro" id="IPR036259">
    <property type="entry name" value="MFS_trans_sf"/>
</dbReference>
<dbReference type="EMBL" id="CP034550">
    <property type="protein sequence ID" value="QFZ17837.1"/>
    <property type="molecule type" value="Genomic_DNA"/>
</dbReference>
<dbReference type="SUPFAM" id="SSF103473">
    <property type="entry name" value="MFS general substrate transporter"/>
    <property type="match status" value="1"/>
</dbReference>
<sequence>MALDTSTAGAAARTDRRGGGLVVALAVALASLTLPLAVTPPGVALNAMAADLGASPGAAQWMLNAYNVTFAAFMLAAGGLADLFGRKRVLTIGLWVFGAMSLLCAVLTDMVLIDVARGLQGIGAAGVLTSGAAVLAAHYTGPARTRAFGMLGASFGFGLALGPLVAGFLVDAAGWQSVFWMNVVIVAAALLLSRRVPESSDPGAERVDWAGVVTFTLSLFLLTLAFVQGPATGWTSWQALGAIAGFLLFLALFVVVELRQRRPLFDLSLFRRPTFIAVVCQPFTITFGFVVLLVFLPPYFQGVGGVGAAESAAVLLPLTLPVLLIPLVAGSVAARVPLRVMLGTSSLLIAAGSLWLVVLDPAGGITRVVAPLLVVGIGVGSAFGVMDNAAVSVVPPERAGMASGIFNTMRITGEGIAIAGAASLLATLTASGLGSRLPGVGARDAGAAGGEVVQGHVDVAVRELAGSPAGDVEKATALADSLTSAMHTTFIVLALLALAGSVATFLVIRDRDLNPRA</sequence>
<dbReference type="KEGG" id="ssyi:EKG83_10395"/>
<evidence type="ECO:0000256" key="2">
    <source>
        <dbReference type="ARBA" id="ARBA00022692"/>
    </source>
</evidence>
<dbReference type="PROSITE" id="PS50850">
    <property type="entry name" value="MFS"/>
    <property type="match status" value="1"/>
</dbReference>
<feature type="transmembrane region" description="Helical" evidence="5">
    <location>
        <begin position="312"/>
        <end position="333"/>
    </location>
</feature>
<dbReference type="Gene3D" id="1.20.1250.20">
    <property type="entry name" value="MFS general substrate transporter like domains"/>
    <property type="match status" value="1"/>
</dbReference>
<feature type="domain" description="Major facilitator superfamily (MFS) profile" evidence="6">
    <location>
        <begin position="21"/>
        <end position="512"/>
    </location>
</feature>
<dbReference type="GO" id="GO:0005886">
    <property type="term" value="C:plasma membrane"/>
    <property type="evidence" value="ECO:0007669"/>
    <property type="project" value="UniProtKB-SubCell"/>
</dbReference>
<feature type="transmembrane region" description="Helical" evidence="5">
    <location>
        <begin position="340"/>
        <end position="358"/>
    </location>
</feature>
<reference evidence="8" key="1">
    <citation type="journal article" date="2021" name="Curr. Microbiol.">
        <title>Complete genome of nocamycin-producing strain Saccharothrix syringae NRRL B-16468 reveals the biosynthetic potential for secondary metabolites.</title>
        <authorList>
            <person name="Mo X."/>
            <person name="Yang S."/>
        </authorList>
    </citation>
    <scope>NUCLEOTIDE SEQUENCE [LARGE SCALE GENOMIC DNA]</scope>
    <source>
        <strain evidence="8">ATCC 51364 / DSM 43886 / JCM 6844 / KCTC 9398 / NBRC 14523 / NRRL B-16468 / INA 2240</strain>
    </source>
</reference>
<feature type="transmembrane region" description="Helical" evidence="5">
    <location>
        <begin position="58"/>
        <end position="80"/>
    </location>
</feature>
<keyword evidence="2 5" id="KW-0812">Transmembrane</keyword>
<dbReference type="InterPro" id="IPR011701">
    <property type="entry name" value="MFS"/>
</dbReference>
<dbReference type="AlphaFoldDB" id="A0A5Q0GUT4"/>